<gene>
    <name evidence="1" type="ORF">AB840_07120</name>
</gene>
<accession>A0A0J6WWK4</accession>
<dbReference type="AlphaFoldDB" id="A0A0J6WWK4"/>
<evidence type="ECO:0000313" key="1">
    <source>
        <dbReference type="EMBL" id="KMO86578.1"/>
    </source>
</evidence>
<comment type="caution">
    <text evidence="1">The sequence shown here is derived from an EMBL/GenBank/DDBJ whole genome shotgun (WGS) entry which is preliminary data.</text>
</comment>
<protein>
    <submittedName>
        <fullName evidence="1">Uncharacterized protein</fullName>
    </submittedName>
</protein>
<proteinExistence type="predicted"/>
<reference evidence="1 2" key="1">
    <citation type="submission" date="2015-06" db="EMBL/GenBank/DDBJ databases">
        <title>Draft genome sequence of beer spoilage bacterium Megasphaera cerevisiae type strain 20462.</title>
        <authorList>
            <person name="Kutumbaka K."/>
            <person name="Pasmowitz J."/>
            <person name="Mategko J."/>
            <person name="Reyes D."/>
            <person name="Friedrich A."/>
            <person name="Han S."/>
            <person name="Martens-Habbena W."/>
            <person name="Neal-McKinney J."/>
            <person name="Janagama H.K."/>
            <person name="Nadala C."/>
            <person name="Samadpour M."/>
        </authorList>
    </citation>
    <scope>NUCLEOTIDE SEQUENCE [LARGE SCALE GENOMIC DNA]</scope>
    <source>
        <strain evidence="1 2">DSM 20462</strain>
    </source>
</reference>
<dbReference type="OrthoDB" id="9793236at2"/>
<keyword evidence="2" id="KW-1185">Reference proteome</keyword>
<organism evidence="1 2">
    <name type="scientific">Megasphaera cerevisiae DSM 20462</name>
    <dbReference type="NCBI Taxonomy" id="1122219"/>
    <lineage>
        <taxon>Bacteria</taxon>
        <taxon>Bacillati</taxon>
        <taxon>Bacillota</taxon>
        <taxon>Negativicutes</taxon>
        <taxon>Veillonellales</taxon>
        <taxon>Veillonellaceae</taxon>
        <taxon>Megasphaera</taxon>
    </lineage>
</organism>
<dbReference type="PATRIC" id="fig|1122219.3.peg.952"/>
<name>A0A0J6WWK4_9FIRM</name>
<dbReference type="Proteomes" id="UP000036503">
    <property type="component" value="Unassembled WGS sequence"/>
</dbReference>
<dbReference type="RefSeq" id="WP_048514147.1">
    <property type="nucleotide sequence ID" value="NZ_FUXD01000011.1"/>
</dbReference>
<evidence type="ECO:0000313" key="2">
    <source>
        <dbReference type="Proteomes" id="UP000036503"/>
    </source>
</evidence>
<dbReference type="InParanoid" id="A0A0J6WWK4"/>
<dbReference type="EMBL" id="LEKT01000019">
    <property type="protein sequence ID" value="KMO86578.1"/>
    <property type="molecule type" value="Genomic_DNA"/>
</dbReference>
<sequence>MKRYLKSGIMENGVVVKIEEGLPQGGSLFLLLANSYRDKCLPEEMFHASAAQMTLYFWEKADTPRRRPATAGIIGEYSKRGHYTWR</sequence>